<organism evidence="2 3">
    <name type="scientific">Marilutibacter maris</name>
    <dbReference type="NCBI Taxonomy" id="1605891"/>
    <lineage>
        <taxon>Bacteria</taxon>
        <taxon>Pseudomonadati</taxon>
        <taxon>Pseudomonadota</taxon>
        <taxon>Gammaproteobacteria</taxon>
        <taxon>Lysobacterales</taxon>
        <taxon>Lysobacteraceae</taxon>
        <taxon>Marilutibacter</taxon>
    </lineage>
</organism>
<proteinExistence type="predicted"/>
<dbReference type="InterPro" id="IPR054888">
    <property type="entry name" value="OlefBLtnSyn"/>
</dbReference>
<dbReference type="InterPro" id="IPR000873">
    <property type="entry name" value="AMP-dep_synth/lig_dom"/>
</dbReference>
<gene>
    <name evidence="2" type="ORF">FKV24_017190</name>
</gene>
<dbReference type="SUPFAM" id="SSF56801">
    <property type="entry name" value="Acetyl-CoA synthetase-like"/>
    <property type="match status" value="1"/>
</dbReference>
<dbReference type="InterPro" id="IPR050237">
    <property type="entry name" value="ATP-dep_AMP-bd_enzyme"/>
</dbReference>
<dbReference type="NCBIfam" id="NF006754">
    <property type="entry name" value="PRK09274.1"/>
    <property type="match status" value="1"/>
</dbReference>
<dbReference type="EMBL" id="VICD02000305">
    <property type="protein sequence ID" value="KAB8165373.1"/>
    <property type="molecule type" value="Genomic_DNA"/>
</dbReference>
<name>A0A507ZV51_9GAMM</name>
<protein>
    <submittedName>
        <fullName evidence="2">AMP-binding protein</fullName>
    </submittedName>
</protein>
<dbReference type="CDD" id="cd05910">
    <property type="entry name" value="FACL_like_1"/>
    <property type="match status" value="1"/>
</dbReference>
<evidence type="ECO:0000259" key="1">
    <source>
        <dbReference type="Pfam" id="PF00501"/>
    </source>
</evidence>
<feature type="domain" description="AMP-dependent synthetase/ligase" evidence="1">
    <location>
        <begin position="38"/>
        <end position="421"/>
    </location>
</feature>
<dbReference type="Proteomes" id="UP000320431">
    <property type="component" value="Unassembled WGS sequence"/>
</dbReference>
<accession>A0A507ZV51</accession>
<dbReference type="PROSITE" id="PS00455">
    <property type="entry name" value="AMP_BINDING"/>
    <property type="match status" value="1"/>
</dbReference>
<sequence>MAQQHSPDETPVPQPPEPVTAAGAAARCNIAASLPRLAAQAPERIAMRCPGKRGGDGLAGYDSVLSYRDLDARSDAIAAGLARHGVGRGTRTVVMVRPSPEFFLLMFALFKAGAVPVLVDPGIDRRALKQCLDEARAEAFIGIPLAQFARVLLGWARSARVRISTGRRGWLADATLAGVEADGRDAAAEFELADTGPDEVAAILFTSGSTGVPKGVVYRHRHFVAQIDMLREAFGIRAGGVDLPTFPPFALFDPALGLTSVIPDMDPTRPAQADPRRLHDAIARFGVDQLFGSPALMKVLADFGAPLPTLKRVTSAGAPVPAAVVAKMRTLLPADAQFWTPYGATECLPVAVIEGRELEATRTATESGAGTCVGRPVAPNEVRIIGIRDDAIEDWSQVDVLPAGEVGEITVAGPTATDSYFNRDAQTRLAKIREVRVDGGSRIVHRMGDVGYFDAQGRLWFCGRKSHRVETAAGPLYTEQVEPVFNTHPQVRRTALVGVGPSGAQRPVLCVELADGVPKREWPAVERALRAIAAAHPHCTGVGRFLRHAGFPVDIRHNAKIGREKLALWAERQA</sequence>
<dbReference type="PANTHER" id="PTHR43767">
    <property type="entry name" value="LONG-CHAIN-FATTY-ACID--COA LIGASE"/>
    <property type="match status" value="1"/>
</dbReference>
<dbReference type="RefSeq" id="WP_141483251.1">
    <property type="nucleotide sequence ID" value="NZ_VICD02000305.1"/>
</dbReference>
<reference evidence="2 3" key="1">
    <citation type="submission" date="2019-10" db="EMBL/GenBank/DDBJ databases">
        <title>Lysobacter alkalisoli sp. nov., isolated from saline-alkaline soil.</title>
        <authorList>
            <person name="Sun J.-Q."/>
        </authorList>
    </citation>
    <scope>NUCLEOTIDE SEQUENCE [LARGE SCALE GENOMIC DNA]</scope>
    <source>
        <strain evidence="2 3">KCTC 42381</strain>
    </source>
</reference>
<dbReference type="AlphaFoldDB" id="A0A507ZV51"/>
<dbReference type="Gene3D" id="3.40.50.12780">
    <property type="entry name" value="N-terminal domain of ligase-like"/>
    <property type="match status" value="1"/>
</dbReference>
<dbReference type="NCBIfam" id="NF045786">
    <property type="entry name" value="OlefBLtnSynXan"/>
    <property type="match status" value="1"/>
</dbReference>
<comment type="caution">
    <text evidence="2">The sequence shown here is derived from an EMBL/GenBank/DDBJ whole genome shotgun (WGS) entry which is preliminary data.</text>
</comment>
<dbReference type="Pfam" id="PF00501">
    <property type="entry name" value="AMP-binding"/>
    <property type="match status" value="1"/>
</dbReference>
<evidence type="ECO:0000313" key="2">
    <source>
        <dbReference type="EMBL" id="KAB8165373.1"/>
    </source>
</evidence>
<evidence type="ECO:0000313" key="3">
    <source>
        <dbReference type="Proteomes" id="UP000320431"/>
    </source>
</evidence>
<dbReference type="InterPro" id="IPR042099">
    <property type="entry name" value="ANL_N_sf"/>
</dbReference>
<dbReference type="InterPro" id="IPR020845">
    <property type="entry name" value="AMP-binding_CS"/>
</dbReference>
<dbReference type="PANTHER" id="PTHR43767:SF1">
    <property type="entry name" value="NONRIBOSOMAL PEPTIDE SYNTHASE PES1 (EUROFUNG)-RELATED"/>
    <property type="match status" value="1"/>
</dbReference>